<evidence type="ECO:0000256" key="1">
    <source>
        <dbReference type="SAM" id="MobiDB-lite"/>
    </source>
</evidence>
<protein>
    <recommendedName>
        <fullName evidence="4">DksA C4-type domain-containing protein</fullName>
    </recommendedName>
</protein>
<evidence type="ECO:0000313" key="3">
    <source>
        <dbReference type="Proteomes" id="UP001501343"/>
    </source>
</evidence>
<evidence type="ECO:0008006" key="4">
    <source>
        <dbReference type="Google" id="ProtNLM"/>
    </source>
</evidence>
<evidence type="ECO:0000313" key="2">
    <source>
        <dbReference type="EMBL" id="GAA1915080.1"/>
    </source>
</evidence>
<dbReference type="RefSeq" id="WP_248144935.1">
    <property type="nucleotide sequence ID" value="NZ_BAAAOF010000002.1"/>
</dbReference>
<gene>
    <name evidence="2" type="ORF">GCM10009775_04390</name>
</gene>
<dbReference type="Proteomes" id="UP001501343">
    <property type="component" value="Unassembled WGS sequence"/>
</dbReference>
<sequence length="85" mass="9488">MSDMPDGGWSFSGEKGWSLDPSQQERVRQVNIAAMARADELQKGSPTCALCGQRALELDEFGLCSKNRGEHKEWRDDALKAVSFR</sequence>
<feature type="region of interest" description="Disordered" evidence="1">
    <location>
        <begin position="1"/>
        <end position="24"/>
    </location>
</feature>
<dbReference type="EMBL" id="BAAAOF010000002">
    <property type="protein sequence ID" value="GAA1915080.1"/>
    <property type="molecule type" value="Genomic_DNA"/>
</dbReference>
<comment type="caution">
    <text evidence="2">The sequence shown here is derived from an EMBL/GenBank/DDBJ whole genome shotgun (WGS) entry which is preliminary data.</text>
</comment>
<reference evidence="3" key="1">
    <citation type="journal article" date="2019" name="Int. J. Syst. Evol. Microbiol.">
        <title>The Global Catalogue of Microorganisms (GCM) 10K type strain sequencing project: providing services to taxonomists for standard genome sequencing and annotation.</title>
        <authorList>
            <consortium name="The Broad Institute Genomics Platform"/>
            <consortium name="The Broad Institute Genome Sequencing Center for Infectious Disease"/>
            <person name="Wu L."/>
            <person name="Ma J."/>
        </authorList>
    </citation>
    <scope>NUCLEOTIDE SEQUENCE [LARGE SCALE GENOMIC DNA]</scope>
    <source>
        <strain evidence="3">JCM 14900</strain>
    </source>
</reference>
<name>A0ABP5AIG8_9MICO</name>
<organism evidence="2 3">
    <name type="scientific">Microbacterium aoyamense</name>
    <dbReference type="NCBI Taxonomy" id="344166"/>
    <lineage>
        <taxon>Bacteria</taxon>
        <taxon>Bacillati</taxon>
        <taxon>Actinomycetota</taxon>
        <taxon>Actinomycetes</taxon>
        <taxon>Micrococcales</taxon>
        <taxon>Microbacteriaceae</taxon>
        <taxon>Microbacterium</taxon>
    </lineage>
</organism>
<keyword evidence="3" id="KW-1185">Reference proteome</keyword>
<proteinExistence type="predicted"/>
<accession>A0ABP5AIG8</accession>